<sequence length="317" mass="33347">MKRILIATLGAVAVAGCAASPPSTPSPAQSRIASDAQIDAAQEAPVEGFAKNGRWNEPQAPFTVAGNLHYVGTETVSAFLITTPEGHMLIDGVLAQSVPQIIANIKTLGFDIADVKYLLNTHAHIDHAGGLAGLQRASGAQMLASAPDKPFLEAGAIDHGPTKDIRFPPVRVDRVIRDGEVVTLGGTQLTAHITPGHSPGCTSWSLPVKRADGAQHQAFLHCSATVAGQSLVPEAYPGMVAAFRSTFAKVGAMQADIFLANHDNFFGLKDKRARQLAGDANAFVNAQELQSFNTRMEAQFEADLAKQQQAAQAGSAR</sequence>
<dbReference type="Pfam" id="PF00753">
    <property type="entry name" value="Lactamase_B"/>
    <property type="match status" value="1"/>
</dbReference>
<gene>
    <name evidence="3" type="ORF">GCM10010833_16620</name>
</gene>
<dbReference type="RefSeq" id="WP_188513963.1">
    <property type="nucleotide sequence ID" value="NZ_BMGD01000003.1"/>
</dbReference>
<accession>A0ABQ1J8N9</accession>
<dbReference type="InterPro" id="IPR036866">
    <property type="entry name" value="RibonucZ/Hydroxyglut_hydro"/>
</dbReference>
<dbReference type="InterPro" id="IPR001279">
    <property type="entry name" value="Metallo-B-lactamas"/>
</dbReference>
<evidence type="ECO:0000313" key="4">
    <source>
        <dbReference type="Proteomes" id="UP000614261"/>
    </source>
</evidence>
<proteinExistence type="predicted"/>
<feature type="domain" description="Metallo-beta-lactamase" evidence="2">
    <location>
        <begin position="75"/>
        <end position="262"/>
    </location>
</feature>
<dbReference type="InterPro" id="IPR050855">
    <property type="entry name" value="NDM-1-like"/>
</dbReference>
<keyword evidence="1" id="KW-0732">Signal</keyword>
<organism evidence="3 4">
    <name type="scientific">Blastomonas aquatica</name>
    <dbReference type="NCBI Taxonomy" id="1510276"/>
    <lineage>
        <taxon>Bacteria</taxon>
        <taxon>Pseudomonadati</taxon>
        <taxon>Pseudomonadota</taxon>
        <taxon>Alphaproteobacteria</taxon>
        <taxon>Sphingomonadales</taxon>
        <taxon>Sphingomonadaceae</taxon>
        <taxon>Blastomonas</taxon>
    </lineage>
</organism>
<keyword evidence="4" id="KW-1185">Reference proteome</keyword>
<dbReference type="PANTHER" id="PTHR42951">
    <property type="entry name" value="METALLO-BETA-LACTAMASE DOMAIN-CONTAINING"/>
    <property type="match status" value="1"/>
</dbReference>
<feature type="chain" id="PRO_5046337217" evidence="1">
    <location>
        <begin position="19"/>
        <end position="317"/>
    </location>
</feature>
<dbReference type="SMART" id="SM00849">
    <property type="entry name" value="Lactamase_B"/>
    <property type="match status" value="1"/>
</dbReference>
<evidence type="ECO:0000256" key="1">
    <source>
        <dbReference type="SAM" id="SignalP"/>
    </source>
</evidence>
<dbReference type="Proteomes" id="UP000614261">
    <property type="component" value="Unassembled WGS sequence"/>
</dbReference>
<dbReference type="PANTHER" id="PTHR42951:SF17">
    <property type="entry name" value="METALLO-BETA-LACTAMASE DOMAIN-CONTAINING PROTEIN"/>
    <property type="match status" value="1"/>
</dbReference>
<dbReference type="Gene3D" id="3.60.15.10">
    <property type="entry name" value="Ribonuclease Z/Hydroxyacylglutathione hydrolase-like"/>
    <property type="match status" value="1"/>
</dbReference>
<dbReference type="NCBIfam" id="NF012229">
    <property type="entry name" value="bla_class_B_core"/>
    <property type="match status" value="1"/>
</dbReference>
<feature type="signal peptide" evidence="1">
    <location>
        <begin position="1"/>
        <end position="18"/>
    </location>
</feature>
<dbReference type="NCBIfam" id="NF033105">
    <property type="entry name" value="bla_subclass_B3"/>
    <property type="match status" value="1"/>
</dbReference>
<dbReference type="SUPFAM" id="SSF56281">
    <property type="entry name" value="Metallo-hydrolase/oxidoreductase"/>
    <property type="match status" value="1"/>
</dbReference>
<evidence type="ECO:0000259" key="2">
    <source>
        <dbReference type="SMART" id="SM00849"/>
    </source>
</evidence>
<protein>
    <submittedName>
        <fullName evidence="3">Subclass B3 metallo-beta-lactamase BJP-1</fullName>
    </submittedName>
</protein>
<name>A0ABQ1J8N9_9SPHN</name>
<reference evidence="4" key="1">
    <citation type="journal article" date="2019" name="Int. J. Syst. Evol. Microbiol.">
        <title>The Global Catalogue of Microorganisms (GCM) 10K type strain sequencing project: providing services to taxonomists for standard genome sequencing and annotation.</title>
        <authorList>
            <consortium name="The Broad Institute Genomics Platform"/>
            <consortium name="The Broad Institute Genome Sequencing Center for Infectious Disease"/>
            <person name="Wu L."/>
            <person name="Ma J."/>
        </authorList>
    </citation>
    <scope>NUCLEOTIDE SEQUENCE [LARGE SCALE GENOMIC DNA]</scope>
    <source>
        <strain evidence="4">CGMCC 1.12851</strain>
    </source>
</reference>
<evidence type="ECO:0000313" key="3">
    <source>
        <dbReference type="EMBL" id="GGB62326.1"/>
    </source>
</evidence>
<comment type="caution">
    <text evidence="3">The sequence shown here is derived from an EMBL/GenBank/DDBJ whole genome shotgun (WGS) entry which is preliminary data.</text>
</comment>
<dbReference type="PROSITE" id="PS51257">
    <property type="entry name" value="PROKAR_LIPOPROTEIN"/>
    <property type="match status" value="1"/>
</dbReference>
<dbReference type="EMBL" id="BMGD01000003">
    <property type="protein sequence ID" value="GGB62326.1"/>
    <property type="molecule type" value="Genomic_DNA"/>
</dbReference>